<dbReference type="EMBL" id="JTAI01000023">
    <property type="protein sequence ID" value="PPS92670.1"/>
    <property type="molecule type" value="Genomic_DNA"/>
</dbReference>
<dbReference type="PANTHER" id="PTHR14222">
    <property type="entry name" value="CONDENSIN"/>
    <property type="match status" value="1"/>
</dbReference>
<dbReference type="Proteomes" id="UP001429100">
    <property type="component" value="Unassembled WGS sequence"/>
</dbReference>
<protein>
    <submittedName>
        <fullName evidence="2">Condensin subunit 1/Condensin-2 complex subunit D3</fullName>
    </submittedName>
</protein>
<dbReference type="OrthoDB" id="436262at2759"/>
<evidence type="ECO:0000313" key="2">
    <source>
        <dbReference type="EMBL" id="PPS92670.1"/>
    </source>
</evidence>
<dbReference type="VEuPathDB" id="CryptoDB:Chro.40194"/>
<proteinExistence type="predicted"/>
<dbReference type="GO" id="GO:0000779">
    <property type="term" value="C:condensed chromosome, centromeric region"/>
    <property type="evidence" value="ECO:0007669"/>
    <property type="project" value="TreeGrafter"/>
</dbReference>
<sequence>MKDNIKFYQFIIPKKDSNLLKFLNDIEIIYKDDEAVLSIKNNKFSLGSNNDGVTFNSIINYLQEDLLGIFKFDSNNEKDHYFEAGIPLGLYYMLSISYLWSKITHIPEKKMFLGLILRNIEILNQFLINNTEKSHINNLFNMMIFCITNIVIQEFDILESLINEDKKKLESKYFITKNMKNTKSKKRKNSKFNYEIDEDDDSFSESETEFDNNDSFDKNQVENTDFEINFNVENIQSSKLLKDSSILEISFLLVKYLIKLSKNYININFSTIGLSEWSLILSLRIINLLKKLVTEYGIEAFNNKSKINLVKWENLSENLLINILKSIIITKKCKETDEDENLNSCLFDIITNCFINGSIDLISNVNNDNNPNNRNNIIIKDFPSFITTITIQISEELSNSLFVYILENLGIYWIKMDKIEDIGEGDNIIVYISSYVESISVNNPNTILNNISLIRRILKVMISYKLRSCFISSIANSFIEMKNKNSIESCYNLNTSQNIDDNNNSIDYTLEHRSQIIEYIDLLLERIYDKHHNCRTRSIQSIQRLFVNDIIPYSFFITILKEIKMRTLDESSHTRSSSFNLLRTMIRKATENYYHLPLNHEQISCLLNNINNELNHFNKNTIDDLNNTIIKSNKNNEETQSQELIDQNFSKKKESEYELMKVLLLDAKEVSLIVENILEQVCNNGIYSKINSDVSSCILFICEAVSLNIKKGQTFLSNVLKCIWKINNVNILNSVVHGFFIIMFNNISNFSNPDNQENYIQNELENEDQNLKLQFNEKIVINQITVRNLLKVVELFNEDDMMNFSKLLEHLTSKNTQISKKYTQNFDLSLLKNYTINEISLIINNLSNLSIETEKNLKSLLELLLVIMKVESLNSNQMIGIDNKKNSNFEIIYQLFLDSASNKNYSIFDYSIECLNLIKINNQDYINEILLTYIAILSNFDYRLINNSLFINIINSVFNLIANPSNIKFLYIKENKSKVLYIDFFINKLFGYYHKRLINSKELSIVELSQITNLLSHIVLKYGNFVENLYNKWKYLHSISQKNTSEKTKLLKEKNNECGIINLEEEYFEYIQMILENQLLSNDSIFYFIVPIINLLSRDPSLITDFSSIKNGESDLQWQLDYSRNCALISLCKLTSLTTKLLNINEKTTMNDISGQNFNINSKLSNLFEMPNIQLIFSFLYNPSSFNFINKGQMDDIMLNIILCTNDLLKRYPNIIDPWMEKQYSLLNLEDNSNNTEINSLKYNIMLIINYLLNIGFIKPKDILLLSYLKCINKKSEFSSELSSLANSFFQEFFKDLNNQLAVNIIPLLINQLALEYSNNYTEKTKTQTIIHQTQYLLHFINNKDIVCSGLIPKFFSRISLLNDPKAIELYVIALESLKLGSKTRCISKIIENLNLITFHIQEFDFLKQYFAKILQNHINSSQCDTNSELLSLLNEENLATSKINSNHINEGTNQLIFDAENKPKN</sequence>
<dbReference type="GO" id="GO:0000796">
    <property type="term" value="C:condensin complex"/>
    <property type="evidence" value="ECO:0007669"/>
    <property type="project" value="TreeGrafter"/>
</dbReference>
<dbReference type="PANTHER" id="PTHR14222:SF2">
    <property type="entry name" value="CONDENSIN COMPLEX SUBUNIT 1"/>
    <property type="match status" value="1"/>
</dbReference>
<dbReference type="VEuPathDB" id="CryptoDB:ChTU502y2012_295g0085"/>
<accession>A0A0S4TDZ7</accession>
<evidence type="ECO:0000313" key="3">
    <source>
        <dbReference type="Proteomes" id="UP001429100"/>
    </source>
</evidence>
<reference evidence="2 3" key="3">
    <citation type="submission" date="2017-10" db="EMBL/GenBank/DDBJ databases">
        <title>Consistent, comparative and evidence-based genome annotation and re-annotation for the closely-related species, Cryptosporidium parvum, C. hominis and C. tyzzeri.</title>
        <authorList>
            <person name="Baptista R.P."/>
            <person name="Li Y."/>
            <person name="Sateriale A."/>
            <person name="Striepen B."/>
            <person name="Kissinger J.C."/>
        </authorList>
    </citation>
    <scope>NUCLEOTIDE SEQUENCE [LARGE SCALE GENOMIC DNA]</scope>
    <source>
        <strain evidence="2">30976</strain>
    </source>
</reference>
<reference evidence="2 3" key="1">
    <citation type="submission" date="2014-11" db="EMBL/GenBank/DDBJ databases">
        <title>Comparative genomic analysis of Cryptosporidium hominis reveals occurrence of genetic recombination in virulent subtypes.</title>
        <authorList>
            <person name="Guo Y."/>
            <person name="Tang K."/>
            <person name="Frace M."/>
            <person name="Li N."/>
            <person name="Roellig D.M."/>
            <person name="Sammons S."/>
            <person name="Knipe K."/>
            <person name="Rowe L."/>
            <person name="Feng Y."/>
            <person name="Xiao L."/>
        </authorList>
    </citation>
    <scope>NUCLEOTIDE SEQUENCE [LARGE SCALE GENOMIC DNA]</scope>
    <source>
        <strain evidence="2">30976</strain>
    </source>
</reference>
<dbReference type="Proteomes" id="UP000199752">
    <property type="component" value="Chromosome 4"/>
</dbReference>
<dbReference type="EMBL" id="LN877950">
    <property type="protein sequence ID" value="CUV05552.1"/>
    <property type="molecule type" value="Genomic_DNA"/>
</dbReference>
<evidence type="ECO:0000313" key="1">
    <source>
        <dbReference type="EMBL" id="CUV05552.1"/>
    </source>
</evidence>
<dbReference type="GO" id="GO:0010032">
    <property type="term" value="P:meiotic chromosome condensation"/>
    <property type="evidence" value="ECO:0007669"/>
    <property type="project" value="TreeGrafter"/>
</dbReference>
<dbReference type="InterPro" id="IPR026971">
    <property type="entry name" value="CND1/NCAPD3"/>
</dbReference>
<dbReference type="GO" id="GO:0042393">
    <property type="term" value="F:histone binding"/>
    <property type="evidence" value="ECO:0007669"/>
    <property type="project" value="TreeGrafter"/>
</dbReference>
<dbReference type="VEuPathDB" id="CryptoDB:CHUDEA4_1710"/>
<organism evidence="1">
    <name type="scientific">Cryptosporidium hominis</name>
    <dbReference type="NCBI Taxonomy" id="237895"/>
    <lineage>
        <taxon>Eukaryota</taxon>
        <taxon>Sar</taxon>
        <taxon>Alveolata</taxon>
        <taxon>Apicomplexa</taxon>
        <taxon>Conoidasida</taxon>
        <taxon>Coccidia</taxon>
        <taxon>Eucoccidiorida</taxon>
        <taxon>Eimeriorina</taxon>
        <taxon>Cryptosporidiidae</taxon>
        <taxon>Cryptosporidium</taxon>
    </lineage>
</organism>
<dbReference type="VEuPathDB" id="CryptoDB:GY17_00003336"/>
<reference evidence="1" key="2">
    <citation type="submission" date="2015-08" db="EMBL/GenBank/DDBJ databases">
        <authorList>
            <person name="Babu N.S."/>
            <person name="Beckwith C.J."/>
            <person name="Beseler K.G."/>
            <person name="Brison A."/>
            <person name="Carone J.V."/>
            <person name="Caskin T.P."/>
            <person name="Diamond M."/>
            <person name="Durham M.E."/>
            <person name="Foxe J.M."/>
            <person name="Go M."/>
            <person name="Henderson B.A."/>
            <person name="Jones I.B."/>
            <person name="McGettigan J.A."/>
            <person name="Micheletti S.J."/>
            <person name="Nasrallah M.E."/>
            <person name="Ortiz D."/>
            <person name="Piller C.R."/>
            <person name="Privatt S.R."/>
            <person name="Schneider S.L."/>
            <person name="Sharp S."/>
            <person name="Smith T.C."/>
            <person name="Stanton J.D."/>
            <person name="Ullery H.E."/>
            <person name="Wilson R.J."/>
            <person name="Serrano M.G."/>
            <person name="Buck G."/>
            <person name="Lee V."/>
            <person name="Wang Y."/>
            <person name="Carvalho R."/>
            <person name="Voegtly L."/>
            <person name="Shi R."/>
            <person name="Duckworth R."/>
            <person name="Johnson A."/>
            <person name="Loviza R."/>
            <person name="Walstead R."/>
            <person name="Shah Z."/>
            <person name="Kiflezghi M."/>
            <person name="Wade K."/>
            <person name="Ball S.L."/>
            <person name="Bradley K.W."/>
            <person name="Asai D.J."/>
            <person name="Bowman C.A."/>
            <person name="Russell D.A."/>
            <person name="Pope W.H."/>
            <person name="Jacobs-Sera D."/>
            <person name="Hendrix R.W."/>
            <person name="Hatfull G.F."/>
        </authorList>
    </citation>
    <scope>NUCLEOTIDE SEQUENCE [LARGE SCALE GENOMIC DNA]</scope>
</reference>
<name>A0A0S4TDZ7_CRYHO</name>
<keyword evidence="3" id="KW-1185">Reference proteome</keyword>
<dbReference type="GO" id="GO:0007076">
    <property type="term" value="P:mitotic chromosome condensation"/>
    <property type="evidence" value="ECO:0007669"/>
    <property type="project" value="InterPro"/>
</dbReference>
<gene>
    <name evidence="1" type="ORF">CHUDEA4_1710</name>
    <name evidence="2" type="ORF">GY17_00003336</name>
</gene>